<dbReference type="GO" id="GO:0034498">
    <property type="term" value="P:early endosome to Golgi transport"/>
    <property type="evidence" value="ECO:0007669"/>
    <property type="project" value="TreeGrafter"/>
</dbReference>
<comment type="subcellular location">
    <subcellularLocation>
        <location evidence="1">Golgi apparatus</location>
    </subcellularLocation>
</comment>
<protein>
    <recommendedName>
        <fullName evidence="9">CLUB</fullName>
    </recommendedName>
</protein>
<dbReference type="GO" id="GO:0005829">
    <property type="term" value="C:cytosol"/>
    <property type="evidence" value="ECO:0007669"/>
    <property type="project" value="GOC"/>
</dbReference>
<reference evidence="7 8" key="1">
    <citation type="submission" date="2020-08" db="EMBL/GenBank/DDBJ databases">
        <title>Plant Genome Project.</title>
        <authorList>
            <person name="Zhang R.-G."/>
        </authorList>
    </citation>
    <scope>NUCLEOTIDE SEQUENCE [LARGE SCALE GENOMIC DNA]</scope>
    <source>
        <tissue evidence="7">Rhizome</tissue>
    </source>
</reference>
<accession>A0A8J5FLT8</accession>
<dbReference type="GO" id="GO:0006891">
    <property type="term" value="P:intra-Golgi vesicle-mediated transport"/>
    <property type="evidence" value="ECO:0007669"/>
    <property type="project" value="TreeGrafter"/>
</dbReference>
<keyword evidence="2" id="KW-0813">Transport</keyword>
<dbReference type="Proteomes" id="UP000734854">
    <property type="component" value="Unassembled WGS sequence"/>
</dbReference>
<gene>
    <name evidence="7" type="ORF">ZIOFF_055246</name>
</gene>
<dbReference type="EMBL" id="JACMSC010000015">
    <property type="protein sequence ID" value="KAG6486667.1"/>
    <property type="molecule type" value="Genomic_DNA"/>
</dbReference>
<evidence type="ECO:0000259" key="6">
    <source>
        <dbReference type="Pfam" id="PF23036"/>
    </source>
</evidence>
<evidence type="ECO:0000313" key="8">
    <source>
        <dbReference type="Proteomes" id="UP000734854"/>
    </source>
</evidence>
<dbReference type="InterPro" id="IPR045126">
    <property type="entry name" value="TRAPPC10/Trs130"/>
</dbReference>
<keyword evidence="3" id="KW-0333">Golgi apparatus</keyword>
<comment type="caution">
    <text evidence="7">The sequence shown here is derived from an EMBL/GenBank/DDBJ whole genome shotgun (WGS) entry which is preliminary data.</text>
</comment>
<dbReference type="PANTHER" id="PTHR13251">
    <property type="entry name" value="EPILEPSY HOLOPROSENCEPHALY CANDIDATE 1/TMEM1"/>
    <property type="match status" value="1"/>
</dbReference>
<dbReference type="Pfam" id="PF12584">
    <property type="entry name" value="TRAPPC10"/>
    <property type="match status" value="1"/>
</dbReference>
<evidence type="ECO:0000256" key="2">
    <source>
        <dbReference type="ARBA" id="ARBA00022448"/>
    </source>
</evidence>
<evidence type="ECO:0000313" key="7">
    <source>
        <dbReference type="EMBL" id="KAG6486667.1"/>
    </source>
</evidence>
<dbReference type="InterPro" id="IPR056913">
    <property type="entry name" value="TRAPPC10/Trs130_N"/>
</dbReference>
<feature type="domain" description="TRAPPC10/Trs130 C-terminal" evidence="5">
    <location>
        <begin position="1247"/>
        <end position="1332"/>
    </location>
</feature>
<feature type="domain" description="TRAPPC10/Trs130 N-terminal" evidence="6">
    <location>
        <begin position="32"/>
        <end position="323"/>
    </location>
</feature>
<organism evidence="7 8">
    <name type="scientific">Zingiber officinale</name>
    <name type="common">Ginger</name>
    <name type="synonym">Amomum zingiber</name>
    <dbReference type="NCBI Taxonomy" id="94328"/>
    <lineage>
        <taxon>Eukaryota</taxon>
        <taxon>Viridiplantae</taxon>
        <taxon>Streptophyta</taxon>
        <taxon>Embryophyta</taxon>
        <taxon>Tracheophyta</taxon>
        <taxon>Spermatophyta</taxon>
        <taxon>Magnoliopsida</taxon>
        <taxon>Liliopsida</taxon>
        <taxon>Zingiberales</taxon>
        <taxon>Zingiberaceae</taxon>
        <taxon>Zingiber</taxon>
    </lineage>
</organism>
<feature type="compositionally biased region" description="Polar residues" evidence="4">
    <location>
        <begin position="638"/>
        <end position="657"/>
    </location>
</feature>
<evidence type="ECO:0000259" key="5">
    <source>
        <dbReference type="Pfam" id="PF12584"/>
    </source>
</evidence>
<dbReference type="PANTHER" id="PTHR13251:SF3">
    <property type="entry name" value="TRAFFICKING PROTEIN PARTICLE COMPLEX SUBUNIT 10"/>
    <property type="match status" value="1"/>
</dbReference>
<keyword evidence="8" id="KW-1185">Reference proteome</keyword>
<dbReference type="Pfam" id="PF23036">
    <property type="entry name" value="TRAPPC10_1st"/>
    <property type="match status" value="1"/>
</dbReference>
<evidence type="ECO:0000256" key="4">
    <source>
        <dbReference type="SAM" id="MobiDB-lite"/>
    </source>
</evidence>
<feature type="region of interest" description="Disordered" evidence="4">
    <location>
        <begin position="633"/>
        <end position="657"/>
    </location>
</feature>
<proteinExistence type="predicted"/>
<evidence type="ECO:0008006" key="9">
    <source>
        <dbReference type="Google" id="ProtNLM"/>
    </source>
</evidence>
<dbReference type="GO" id="GO:1990071">
    <property type="term" value="C:TRAPPII protein complex"/>
    <property type="evidence" value="ECO:0007669"/>
    <property type="project" value="InterPro"/>
</dbReference>
<name>A0A8J5FLT8_ZINOF</name>
<dbReference type="InterPro" id="IPR022233">
    <property type="entry name" value="TRAPPC10/Trs130_C"/>
</dbReference>
<evidence type="ECO:0000256" key="1">
    <source>
        <dbReference type="ARBA" id="ARBA00004555"/>
    </source>
</evidence>
<evidence type="ECO:0000256" key="3">
    <source>
        <dbReference type="ARBA" id="ARBA00023034"/>
    </source>
</evidence>
<sequence>MANYLAQFQAIKNTSDRLVVAVSRFLLFPVEDVSDLWPSVKEGLEKRLPLKKASLNNKTRNPVYVENLQAEFILTTDSRLRSRFPQEQYLFWFREPYATIVLVSCEDLDEFKTILKPRLKLIVQNEEREWFIVFVSKAHPNNDQATKNAKKVYARLEVDFNTRKRERCCKLDLNGVDASFWEDFDFKIVESIRNTLDRRAQFYEEEIRKMSEQRLMPVWNFCNFFILKESLAFMFEMAHLHEDSLREYDELELCYIETVSTPGKQRDFGGLEHGDDQAALLKPGFKPLSQIVQDDSFREFEFRQYLFARQVKLLFRLGRPLEVVMRGYSFIISFSKTLALHENTLPFCLREVWVISACLAIISSTSSTYDGLAAPDNEKEFYRLHGDLYSLCRIKKYACSAVSVFMRLAYLIGYGVEIEKSPVNSASLSMLPWPKPSIWPAVPEDASAKVLAKEKAFVSQELARLKSVRGVVVAAISMPTKAIYKGVRFTKEVDSFLYNLQNFFEFKGIQDNSLRINGATICLQDVAQMCRVFNHSLQEGSLMTMNIEVYQAFEELKKTIIEEPMLLLLDHTKPFELILQANPRMKHFNIQRKQLPLEPSSLLREANRRRASLSVGNLSELIDYRQIDGSGIDGHQKFSPSTTNSMSRTYSGPNLESSLSLDRPMRISEVHVAAEHALENTVTDPDLLKSLSSLEEFEQKYMELTKGAADNYHHSWWKRHGVALDGEIAALCFKHGNYDLAAKSYEKVCALYAGEGWQDLLAEVLPNLAECQKILNDQAGYLSSCVRLLSLEDGLFLAKERQAFQLEVVRLAHSEMKHPVPLDVSSLITFSGNPGPPLQLCDGDPGTLPVTVWSGFPDDITLESLSLTLTNTLNTDEGVKTIKSSDAHILKPGRNVIKLDVPPQKPGSYVLGVLTGQIGNLRFRSHNFSKGGPQDNDDFMSYEKPTRPVLKVLKPRTLVDISAAVSSALLMNELQWLGLIVKPIDYSLKGSLLSIDTGPGLMIDESHTIDINEYAKTMEDKVHAHDSNTITENNTHPLEPKQLYIENGKIALPDWASDTSTTLWFPVHAIDDRMARAASADSPHRQNMVDGMRTIALKLEFGAFRNQIFERQFSFSTHATIHSQVKATLCLYDAWLDLQAGFVHVRKENGRPVSSFFPLVISPSSTAGILFSICIDNMAIADQNEVVQAESILNVMYGISGDRSNGAHSPTSLKLGSSDKLFFKVAIALQRPILDPCIAVGFVPFSSNCLRVGQLINMKWRVERLKDLEASPSSSCKDEVLYEVDANPEIWMIAGRTMGHALLSNARGSRTEITVTCMPLVSGHVRPPQLGLPAMDDANISCNPPGPHLVCVLPPTLSSSYCIPA</sequence>